<dbReference type="Proteomes" id="UP000887566">
    <property type="component" value="Unplaced"/>
</dbReference>
<dbReference type="WBParaSite" id="PSAMB.scaffold1742size28218.g14683.t1">
    <property type="protein sequence ID" value="PSAMB.scaffold1742size28218.g14683.t1"/>
    <property type="gene ID" value="PSAMB.scaffold1742size28218.g14683"/>
</dbReference>
<organism evidence="1 2">
    <name type="scientific">Plectus sambesii</name>
    <dbReference type="NCBI Taxonomy" id="2011161"/>
    <lineage>
        <taxon>Eukaryota</taxon>
        <taxon>Metazoa</taxon>
        <taxon>Ecdysozoa</taxon>
        <taxon>Nematoda</taxon>
        <taxon>Chromadorea</taxon>
        <taxon>Plectida</taxon>
        <taxon>Plectina</taxon>
        <taxon>Plectoidea</taxon>
        <taxon>Plectidae</taxon>
        <taxon>Plectus</taxon>
    </lineage>
</organism>
<proteinExistence type="predicted"/>
<evidence type="ECO:0000313" key="2">
    <source>
        <dbReference type="WBParaSite" id="PSAMB.scaffold1742size28218.g14683.t1"/>
    </source>
</evidence>
<keyword evidence="1" id="KW-1185">Reference proteome</keyword>
<name>A0A914VAZ4_9BILA</name>
<dbReference type="AlphaFoldDB" id="A0A914VAZ4"/>
<accession>A0A914VAZ4</accession>
<protein>
    <submittedName>
        <fullName evidence="2">Uncharacterized protein</fullName>
    </submittedName>
</protein>
<reference evidence="2" key="1">
    <citation type="submission" date="2022-11" db="UniProtKB">
        <authorList>
            <consortium name="WormBaseParasite"/>
        </authorList>
    </citation>
    <scope>IDENTIFICATION</scope>
</reference>
<sequence length="306" mass="34023">MLFIKLICAKNSLRILFTTDYRRYRIPSPHRPAARKCQMRIAEGQVVPLVGRERPFPSATRSRQGRSDLSNAPPARVIIWSSTAAGRLARKTVRRHRFLRTGLPAAFSVVSRALLGKRRSTTGGPRAFVVGHFFLFPPPHQSFTPSLLSLPLPPAAHRPTVSVTSIPIGYRSVLSCAPIASSAHSVFATDRISRDLSSTGRLLISVQLPPPPCYPLRSFPLPLRRLDSPRYTGFNSVWWWTLSAWVAMRRARIAPIIVPPLTPLIGICCRPQSTAAWLSDLDHSAMKKNGAVWSVGRLLSALYRQL</sequence>
<evidence type="ECO:0000313" key="1">
    <source>
        <dbReference type="Proteomes" id="UP000887566"/>
    </source>
</evidence>